<protein>
    <submittedName>
        <fullName evidence="3">Lantibiotic dehydratase</fullName>
    </submittedName>
</protein>
<dbReference type="Pfam" id="PF14028">
    <property type="entry name" value="Lant_dehydr_C"/>
    <property type="match status" value="1"/>
</dbReference>
<dbReference type="Pfam" id="PF04738">
    <property type="entry name" value="Lant_dehydr_N"/>
    <property type="match status" value="1"/>
</dbReference>
<gene>
    <name evidence="3" type="ORF">OSR52_08985</name>
</gene>
<evidence type="ECO:0000259" key="1">
    <source>
        <dbReference type="Pfam" id="PF04738"/>
    </source>
</evidence>
<dbReference type="RefSeq" id="WP_277900082.1">
    <property type="nucleotide sequence ID" value="NZ_JAPMUA010000003.1"/>
</dbReference>
<dbReference type="Proteomes" id="UP001153642">
    <property type="component" value="Unassembled WGS sequence"/>
</dbReference>
<feature type="domain" description="Thiopeptide-type bacteriocin biosynthesis" evidence="2">
    <location>
        <begin position="779"/>
        <end position="1043"/>
    </location>
</feature>
<proteinExistence type="predicted"/>
<reference evidence="3" key="1">
    <citation type="submission" date="2022-11" db="EMBL/GenBank/DDBJ databases">
        <title>High-quality draft genome sequence of Galbibacter sp. strain CMA-7.</title>
        <authorList>
            <person name="Wei L."/>
            <person name="Dong C."/>
            <person name="Shao Z."/>
        </authorList>
    </citation>
    <scope>NUCLEOTIDE SEQUENCE</scope>
    <source>
        <strain evidence="3">CMA-7</strain>
    </source>
</reference>
<feature type="domain" description="Lantibiotic dehydratase N-terminal" evidence="1">
    <location>
        <begin position="42"/>
        <end position="698"/>
    </location>
</feature>
<dbReference type="NCBIfam" id="TIGR03891">
    <property type="entry name" value="thiopep_ocin"/>
    <property type="match status" value="1"/>
</dbReference>
<keyword evidence="4" id="KW-1185">Reference proteome</keyword>
<sequence length="1060" mass="124111">MKFNIEPFNRFIYRIPALNVEELMTLGSVDAYDRNLKKLLSNKEFQEALYLASPAFLDEVLKFIDNDDYAEKNSKRMISFRTTALKYLNRICTRPTPFGVFAGCGVGNVDGESIQVTPRSENRINRKVRFDMEFLELVKEGILKNPEDRRLFRFYTNNTVYELSDEYRYIAYNNTQKKRNHTLSSIMKTPYLSWILEQSKKGLTYQEILKFLLDSNIAKDSAIEYIDDLIDSKILISELEPHIISDSSYEYRLINTLESKGSLLSAKQKNTLSTLKSAVRDLESLNTTTLVYSYLLQIENSLKTIIDKKVKNYFQIDSEMLHSHSNLPKKTVWDIKKSMKVFLQLTSLSNQNNEIISFKNSFKERYGSKSVRLVELLDPELGLSYGQFSDNQLYPCPIIDDIPISKRKSDSDLLVWNNKVHTMLFNKILNALKTHDHVKIEVQDLESYSFDQSHIPATITAFLQLIPDQNNEYLIHLKNWGSDSATTILGRFTSLSPEMDELVKDISSFEQKCLPSHKILSEINHLPNAKIGNIISRSKFRKHEIPYVTKSNSNETGLIDINKLYVKLVDGKFKILDIENKRQIIPILSNAHNFKKDSLPIYKFLCDIQNESDQERLYMNLNLGPITTLLDHIPRITHKKTILRLATWKLRKKDFDWLFNTPESKRLDAIKQYLKKNHLPKQFFITSGDNKLLIDFQNIPYPSLLLFSEEIHKYGAIIIEENPYGENFSSVINNEKGNFLHELIVPFKNHSRLEDAKFTDDNNYDSYVTQRKFHPGSEWVYFKIFSGIHTREIIIQQLSPLIDYLKSKGIIQKWFFIKYSDPENHLRLRFKLFKRQQTGVVIESVFKLFEGHLKSKKISRINLDTYEREIERYGGDQLMNQSETIFQIDSEWSLSLLKSINNHPVLRENYWLIALKICDIYMNAFDFGDALKLQFSKRKKEDLSREFNANKIQKRKILNKYKDNEQAINKVINKPQSIFPKKLVEEFEAFEKDLSNFYQSDIQGNSRSLEIRLLVSYIHMSLIRILPSKNRLHEYFIFSIIECHYRIKVGKSKANSKSHV</sequence>
<organism evidence="3 4">
    <name type="scientific">Galbibacter pacificus</name>
    <dbReference type="NCBI Taxonomy" id="2996052"/>
    <lineage>
        <taxon>Bacteria</taxon>
        <taxon>Pseudomonadati</taxon>
        <taxon>Bacteroidota</taxon>
        <taxon>Flavobacteriia</taxon>
        <taxon>Flavobacteriales</taxon>
        <taxon>Flavobacteriaceae</taxon>
        <taxon>Galbibacter</taxon>
    </lineage>
</organism>
<dbReference type="InterPro" id="IPR006827">
    <property type="entry name" value="Lant_deHydtase_N"/>
</dbReference>
<accession>A0ABT6FRV9</accession>
<comment type="caution">
    <text evidence="3">The sequence shown here is derived from an EMBL/GenBank/DDBJ whole genome shotgun (WGS) entry which is preliminary data.</text>
</comment>
<name>A0ABT6FRV9_9FLAO</name>
<dbReference type="InterPro" id="IPR023809">
    <property type="entry name" value="Thiopep_bacteriocin_synth_dom"/>
</dbReference>
<evidence type="ECO:0000313" key="3">
    <source>
        <dbReference type="EMBL" id="MDG3586004.1"/>
    </source>
</evidence>
<evidence type="ECO:0000259" key="2">
    <source>
        <dbReference type="Pfam" id="PF14028"/>
    </source>
</evidence>
<dbReference type="EMBL" id="JAPMUA010000003">
    <property type="protein sequence ID" value="MDG3586004.1"/>
    <property type="molecule type" value="Genomic_DNA"/>
</dbReference>
<evidence type="ECO:0000313" key="4">
    <source>
        <dbReference type="Proteomes" id="UP001153642"/>
    </source>
</evidence>